<dbReference type="PANTHER" id="PTHR42994:SF1">
    <property type="entry name" value="PEPTIDASE T"/>
    <property type="match status" value="1"/>
</dbReference>
<dbReference type="RefSeq" id="WP_078755357.1">
    <property type="nucleotide sequence ID" value="NZ_FUWO01000003.1"/>
</dbReference>
<keyword evidence="14" id="KW-1185">Reference proteome</keyword>
<dbReference type="NCBIfam" id="TIGR01882">
    <property type="entry name" value="peptidase-T"/>
    <property type="match status" value="1"/>
</dbReference>
<evidence type="ECO:0000256" key="9">
    <source>
        <dbReference type="NCBIfam" id="TIGR01882"/>
    </source>
</evidence>
<keyword evidence="3" id="KW-0031">Aminopeptidase</keyword>
<keyword evidence="6" id="KW-0378">Hydrolase</keyword>
<feature type="active site" description="Proton acceptor" evidence="10">
    <location>
        <position position="178"/>
    </location>
</feature>
<protein>
    <recommendedName>
        <fullName evidence="9">Peptidase T</fullName>
        <ecNumber evidence="9">3.4.11.4</ecNumber>
    </recommendedName>
</protein>
<dbReference type="NCBIfam" id="NF003976">
    <property type="entry name" value="PRK05469.1"/>
    <property type="match status" value="1"/>
</dbReference>
<dbReference type="InterPro" id="IPR011650">
    <property type="entry name" value="Peptidase_M20_dimer"/>
</dbReference>
<dbReference type="GO" id="GO:0006518">
    <property type="term" value="P:peptide metabolic process"/>
    <property type="evidence" value="ECO:0007669"/>
    <property type="project" value="InterPro"/>
</dbReference>
<gene>
    <name evidence="13" type="ORF">SAMN02746011_00530</name>
</gene>
<keyword evidence="8" id="KW-0482">Metalloprotease</keyword>
<dbReference type="InterPro" id="IPR036264">
    <property type="entry name" value="Bact_exopeptidase_dim_dom"/>
</dbReference>
<evidence type="ECO:0000256" key="10">
    <source>
        <dbReference type="PIRSR" id="PIRSR037215-1"/>
    </source>
</evidence>
<comment type="cofactor">
    <cofactor evidence="11">
        <name>Zn(2+)</name>
        <dbReference type="ChEBI" id="CHEBI:29105"/>
    </cofactor>
    <text evidence="11">Binds 2 Zn(2+) ions per subunit.</text>
</comment>
<comment type="catalytic activity">
    <reaction evidence="1">
        <text>Release of the N-terminal residue from a tripeptide.</text>
        <dbReference type="EC" id="3.4.11.4"/>
    </reaction>
</comment>
<feature type="active site" evidence="10">
    <location>
        <position position="84"/>
    </location>
</feature>
<evidence type="ECO:0000256" key="5">
    <source>
        <dbReference type="ARBA" id="ARBA00022723"/>
    </source>
</evidence>
<dbReference type="Gene3D" id="3.40.630.10">
    <property type="entry name" value="Zn peptidases"/>
    <property type="match status" value="1"/>
</dbReference>
<dbReference type="GO" id="GO:0008237">
    <property type="term" value="F:metallopeptidase activity"/>
    <property type="evidence" value="ECO:0007669"/>
    <property type="project" value="UniProtKB-KW"/>
</dbReference>
<feature type="binding site" evidence="11">
    <location>
        <position position="144"/>
    </location>
    <ligand>
        <name>Zn(2+)</name>
        <dbReference type="ChEBI" id="CHEBI:29105"/>
        <label>1</label>
    </ligand>
</feature>
<dbReference type="SUPFAM" id="SSF55031">
    <property type="entry name" value="Bacterial exopeptidase dimerisation domain"/>
    <property type="match status" value="1"/>
</dbReference>
<feature type="binding site" evidence="11">
    <location>
        <position position="82"/>
    </location>
    <ligand>
        <name>Zn(2+)</name>
        <dbReference type="ChEBI" id="CHEBI:29105"/>
        <label>1</label>
    </ligand>
</feature>
<dbReference type="GO" id="GO:0008270">
    <property type="term" value="F:zinc ion binding"/>
    <property type="evidence" value="ECO:0007669"/>
    <property type="project" value="InterPro"/>
</dbReference>
<dbReference type="PANTHER" id="PTHR42994">
    <property type="entry name" value="PEPTIDASE T"/>
    <property type="match status" value="1"/>
</dbReference>
<evidence type="ECO:0000256" key="6">
    <source>
        <dbReference type="ARBA" id="ARBA00022801"/>
    </source>
</evidence>
<evidence type="ECO:0000256" key="11">
    <source>
        <dbReference type="PIRSR" id="PIRSR037215-2"/>
    </source>
</evidence>
<name>A0A1T4K2M6_9LACT</name>
<keyword evidence="7 11" id="KW-0862">Zinc</keyword>
<dbReference type="InterPro" id="IPR010161">
    <property type="entry name" value="Peptidase_M20B"/>
</dbReference>
<dbReference type="Gene3D" id="3.30.70.360">
    <property type="match status" value="1"/>
</dbReference>
<evidence type="ECO:0000259" key="12">
    <source>
        <dbReference type="Pfam" id="PF07687"/>
    </source>
</evidence>
<dbReference type="CDD" id="cd03892">
    <property type="entry name" value="M20_peptT"/>
    <property type="match status" value="1"/>
</dbReference>
<dbReference type="GO" id="GO:0006508">
    <property type="term" value="P:proteolysis"/>
    <property type="evidence" value="ECO:0007669"/>
    <property type="project" value="UniProtKB-UniRule"/>
</dbReference>
<dbReference type="AlphaFoldDB" id="A0A1T4K2M6"/>
<comment type="similarity">
    <text evidence="2">Belongs to the peptidase M20B family.</text>
</comment>
<dbReference type="Proteomes" id="UP000189941">
    <property type="component" value="Unassembled WGS sequence"/>
</dbReference>
<dbReference type="SUPFAM" id="SSF53187">
    <property type="entry name" value="Zn-dependent exopeptidases"/>
    <property type="match status" value="1"/>
</dbReference>
<keyword evidence="5 11" id="KW-0479">Metal-binding</keyword>
<dbReference type="GO" id="GO:0045148">
    <property type="term" value="F:tripeptide aminopeptidase activity"/>
    <property type="evidence" value="ECO:0007669"/>
    <property type="project" value="UniProtKB-UniRule"/>
</dbReference>
<evidence type="ECO:0000256" key="2">
    <source>
        <dbReference type="ARBA" id="ARBA00009692"/>
    </source>
</evidence>
<evidence type="ECO:0000256" key="8">
    <source>
        <dbReference type="ARBA" id="ARBA00023049"/>
    </source>
</evidence>
<evidence type="ECO:0000256" key="1">
    <source>
        <dbReference type="ARBA" id="ARBA00000870"/>
    </source>
</evidence>
<keyword evidence="4" id="KW-0645">Protease</keyword>
<evidence type="ECO:0000313" key="13">
    <source>
        <dbReference type="EMBL" id="SJZ36575.1"/>
    </source>
</evidence>
<dbReference type="Pfam" id="PF01546">
    <property type="entry name" value="Peptidase_M20"/>
    <property type="match status" value="1"/>
</dbReference>
<feature type="binding site" evidence="11">
    <location>
        <position position="383"/>
    </location>
    <ligand>
        <name>Zn(2+)</name>
        <dbReference type="ChEBI" id="CHEBI:29105"/>
        <label>2</label>
    </ligand>
</feature>
<sequence>MNNNHLQRFLRYAKINTRSDINSDAIPSTPSQWEFAEMLVEELTALGFEAVQLDPRDAYVVAKISSNIEGDSQPPAIGWIAHIDTADYPADNIKPQVHDNYDGENVLLNKETNHWMTTEEFPNLKNYIGETLITTDGTTLLGADDKAGMVSIIEAGRYLIEHPEIKHGELWFAFGPDEEIGKGAHRFETDKFPAEFAYTADSGVIGKLEYETFNAARLAIEIEGTSVHPGQAYGQMVNALSIAADIHQLFPKDEVPEKTKGYQGFYMLSNISGQLDKAQMTYIIRDHDWDKFEDRKNWIAEQLTQFNQRFDRPRVKYEIQDQYYNMANKISKESLPVQLAIKSYEANGITPDIQPFRGGTDGCIITYKGIPTPNICTGAENLHGCYEFVTVESMEKVTDIILTIIELSLEKEA</sequence>
<dbReference type="InterPro" id="IPR001261">
    <property type="entry name" value="ArgE/DapE_CS"/>
</dbReference>
<evidence type="ECO:0000256" key="7">
    <source>
        <dbReference type="ARBA" id="ARBA00022833"/>
    </source>
</evidence>
<evidence type="ECO:0000256" key="3">
    <source>
        <dbReference type="ARBA" id="ARBA00022438"/>
    </source>
</evidence>
<feature type="domain" description="Peptidase M20 dimerisation" evidence="12">
    <location>
        <begin position="210"/>
        <end position="305"/>
    </location>
</feature>
<dbReference type="PROSITE" id="PS00759">
    <property type="entry name" value="ARGE_DAPE_CPG2_2"/>
    <property type="match status" value="1"/>
</dbReference>
<dbReference type="OrthoDB" id="9804934at2"/>
<organism evidence="13 14">
    <name type="scientific">Globicatella sulfidifaciens DSM 15739</name>
    <dbReference type="NCBI Taxonomy" id="1121925"/>
    <lineage>
        <taxon>Bacteria</taxon>
        <taxon>Bacillati</taxon>
        <taxon>Bacillota</taxon>
        <taxon>Bacilli</taxon>
        <taxon>Lactobacillales</taxon>
        <taxon>Aerococcaceae</taxon>
        <taxon>Globicatella</taxon>
    </lineage>
</organism>
<dbReference type="EC" id="3.4.11.4" evidence="9"/>
<dbReference type="PIRSF" id="PIRSF037215">
    <property type="entry name" value="Peptidase_M20B"/>
    <property type="match status" value="1"/>
</dbReference>
<dbReference type="Pfam" id="PF07687">
    <property type="entry name" value="M20_dimer"/>
    <property type="match status" value="1"/>
</dbReference>
<dbReference type="NCBIfam" id="NF009920">
    <property type="entry name" value="PRK13381.1"/>
    <property type="match status" value="1"/>
</dbReference>
<feature type="binding site" evidence="11">
    <location>
        <position position="179"/>
    </location>
    <ligand>
        <name>Zn(2+)</name>
        <dbReference type="ChEBI" id="CHEBI:29105"/>
        <label>2</label>
    </ligand>
</feature>
<dbReference type="STRING" id="1121925.SAMN02746011_00530"/>
<accession>A0A1T4K2M6</accession>
<feature type="binding site" evidence="11">
    <location>
        <position position="144"/>
    </location>
    <ligand>
        <name>Zn(2+)</name>
        <dbReference type="ChEBI" id="CHEBI:29105"/>
        <label>2</label>
    </ligand>
</feature>
<proteinExistence type="inferred from homology"/>
<dbReference type="EMBL" id="FUWO01000003">
    <property type="protein sequence ID" value="SJZ36575.1"/>
    <property type="molecule type" value="Genomic_DNA"/>
</dbReference>
<feature type="binding site" evidence="11">
    <location>
        <position position="201"/>
    </location>
    <ligand>
        <name>Zn(2+)</name>
        <dbReference type="ChEBI" id="CHEBI:29105"/>
        <label>1</label>
    </ligand>
</feature>
<evidence type="ECO:0000256" key="4">
    <source>
        <dbReference type="ARBA" id="ARBA00022670"/>
    </source>
</evidence>
<dbReference type="InterPro" id="IPR002933">
    <property type="entry name" value="Peptidase_M20"/>
</dbReference>
<reference evidence="14" key="1">
    <citation type="submission" date="2017-02" db="EMBL/GenBank/DDBJ databases">
        <authorList>
            <person name="Varghese N."/>
            <person name="Submissions S."/>
        </authorList>
    </citation>
    <scope>NUCLEOTIDE SEQUENCE [LARGE SCALE GENOMIC DNA]</scope>
    <source>
        <strain evidence="14">DSM 15739</strain>
    </source>
</reference>
<evidence type="ECO:0000313" key="14">
    <source>
        <dbReference type="Proteomes" id="UP000189941"/>
    </source>
</evidence>